<dbReference type="Gene3D" id="2.40.50.140">
    <property type="entry name" value="Nucleic acid-binding proteins"/>
    <property type="match status" value="1"/>
</dbReference>
<dbReference type="NCBIfam" id="NF045760">
    <property type="entry name" value="YtpR"/>
    <property type="match status" value="1"/>
</dbReference>
<dbReference type="Pfam" id="PF01588">
    <property type="entry name" value="tRNA_bind"/>
    <property type="match status" value="1"/>
</dbReference>
<gene>
    <name evidence="5" type="ORF">GQR93_08600</name>
</gene>
<dbReference type="PROSITE" id="PS50886">
    <property type="entry name" value="TRBD"/>
    <property type="match status" value="1"/>
</dbReference>
<evidence type="ECO:0000256" key="2">
    <source>
        <dbReference type="ARBA" id="ARBA00022884"/>
    </source>
</evidence>
<dbReference type="GO" id="GO:0000049">
    <property type="term" value="F:tRNA binding"/>
    <property type="evidence" value="ECO:0007669"/>
    <property type="project" value="UniProtKB-UniRule"/>
</dbReference>
<evidence type="ECO:0000313" key="5">
    <source>
        <dbReference type="EMBL" id="QHB52244.1"/>
    </source>
</evidence>
<dbReference type="CDD" id="cd02796">
    <property type="entry name" value="tRNA_bind_bactPheRS"/>
    <property type="match status" value="1"/>
</dbReference>
<dbReference type="AlphaFoldDB" id="A0A6P1EE62"/>
<sequence>MLIASYNPKNTGDTMVVIINQDVDNQETVVHDNVARIYDSKTDQTLGYNFLKASQILPEVIDQNGQIDLTEGQVQRLNQFLTAHGFPGDLKADEEARFVVGYVKTMTDHPRSDHLKITTTEVDNGQEVQIVSGSPNMQVGIKVVVAKIGAMMPNGLIIWPGELRGVESDGMICSGRELHIPHAPQVPGALILPDDYQAVGEPFDFKKAQHLFS</sequence>
<proteinExistence type="predicted"/>
<evidence type="ECO:0000313" key="6">
    <source>
        <dbReference type="Proteomes" id="UP000465035"/>
    </source>
</evidence>
<dbReference type="InterPro" id="IPR037154">
    <property type="entry name" value="YtpR-like_sf"/>
</dbReference>
<evidence type="ECO:0000256" key="3">
    <source>
        <dbReference type="PROSITE-ProRule" id="PRU00209"/>
    </source>
</evidence>
<dbReference type="RefSeq" id="WP_003554385.1">
    <property type="nucleotide sequence ID" value="NZ_CABKOL010000102.1"/>
</dbReference>
<keyword evidence="1 3" id="KW-0820">tRNA-binding</keyword>
<dbReference type="InterPro" id="IPR027855">
    <property type="entry name" value="DUF4479"/>
</dbReference>
<organism evidence="5 6">
    <name type="scientific">Lentilactobacillus hilgardii</name>
    <name type="common">Lactobacillus hilgardii</name>
    <dbReference type="NCBI Taxonomy" id="1588"/>
    <lineage>
        <taxon>Bacteria</taxon>
        <taxon>Bacillati</taxon>
        <taxon>Bacillota</taxon>
        <taxon>Bacilli</taxon>
        <taxon>Lactobacillales</taxon>
        <taxon>Lactobacillaceae</taxon>
        <taxon>Lentilactobacillus</taxon>
    </lineage>
</organism>
<dbReference type="InterPro" id="IPR012340">
    <property type="entry name" value="NA-bd_OB-fold"/>
</dbReference>
<evidence type="ECO:0000259" key="4">
    <source>
        <dbReference type="PROSITE" id="PS50886"/>
    </source>
</evidence>
<accession>A0A6P1EE62</accession>
<dbReference type="EMBL" id="CP047121">
    <property type="protein sequence ID" value="QHB52244.1"/>
    <property type="molecule type" value="Genomic_DNA"/>
</dbReference>
<dbReference type="Pfam" id="PF14794">
    <property type="entry name" value="DUF4479"/>
    <property type="match status" value="1"/>
</dbReference>
<dbReference type="SMR" id="A0A6P1EE62"/>
<reference evidence="5 6" key="1">
    <citation type="submission" date="2019-12" db="EMBL/GenBank/DDBJ databases">
        <title>Lactobacillus hilgardii FLUB.</title>
        <authorList>
            <person name="Gustaw K."/>
        </authorList>
    </citation>
    <scope>NUCLEOTIDE SEQUENCE [LARGE SCALE GENOMIC DNA]</scope>
    <source>
        <strain evidence="5 6">FLUB</strain>
    </source>
</reference>
<evidence type="ECO:0000256" key="1">
    <source>
        <dbReference type="ARBA" id="ARBA00022555"/>
    </source>
</evidence>
<protein>
    <submittedName>
        <fullName evidence="5">DUF4479 domain-containing protein</fullName>
    </submittedName>
</protein>
<feature type="domain" description="TRNA-binding" evidence="4">
    <location>
        <begin position="92"/>
        <end position="204"/>
    </location>
</feature>
<dbReference type="InterPro" id="IPR033714">
    <property type="entry name" value="tRNA_bind_bactPheRS"/>
</dbReference>
<dbReference type="GeneID" id="69058422"/>
<keyword evidence="2 3" id="KW-0694">RNA-binding</keyword>
<dbReference type="InterPro" id="IPR002547">
    <property type="entry name" value="tRNA-bd_dom"/>
</dbReference>
<dbReference type="SUPFAM" id="SSF50249">
    <property type="entry name" value="Nucleic acid-binding proteins"/>
    <property type="match status" value="1"/>
</dbReference>
<dbReference type="Proteomes" id="UP000465035">
    <property type="component" value="Chromosome"/>
</dbReference>
<dbReference type="Gene3D" id="3.30.1940.10">
    <property type="entry name" value="YtpR-like"/>
    <property type="match status" value="1"/>
</dbReference>
<name>A0A6P1EE62_LENHI</name>